<evidence type="ECO:0000259" key="3">
    <source>
        <dbReference type="Pfam" id="PF08338"/>
    </source>
</evidence>
<dbReference type="Pfam" id="PF01370">
    <property type="entry name" value="Epimerase"/>
    <property type="match status" value="1"/>
</dbReference>
<dbReference type="Pfam" id="PF08338">
    <property type="entry name" value="DUF1731"/>
    <property type="match status" value="1"/>
</dbReference>
<dbReference type="InterPro" id="IPR001509">
    <property type="entry name" value="Epimerase_deHydtase"/>
</dbReference>
<accession>A0A520MZB9</accession>
<evidence type="ECO:0000313" key="4">
    <source>
        <dbReference type="EMBL" id="RZO26577.1"/>
    </source>
</evidence>
<name>A0A520MZB9_9GAMM</name>
<dbReference type="AlphaFoldDB" id="A0A520MZB9"/>
<comment type="similarity">
    <text evidence="1">Belongs to the NAD(P)-dependent epimerase/dehydratase family. SDR39U1 subfamily.</text>
</comment>
<dbReference type="PANTHER" id="PTHR11092:SF0">
    <property type="entry name" value="EPIMERASE FAMILY PROTEIN SDR39U1"/>
    <property type="match status" value="1"/>
</dbReference>
<dbReference type="InterPro" id="IPR010099">
    <property type="entry name" value="SDR39U1"/>
</dbReference>
<gene>
    <name evidence="4" type="ORF">EVA92_02200</name>
</gene>
<protein>
    <submittedName>
        <fullName evidence="4">TIGR01777 family protein</fullName>
    </submittedName>
</protein>
<dbReference type="SUPFAM" id="SSF51735">
    <property type="entry name" value="NAD(P)-binding Rossmann-fold domains"/>
    <property type="match status" value="1"/>
</dbReference>
<dbReference type="InterPro" id="IPR013549">
    <property type="entry name" value="DUF1731"/>
</dbReference>
<evidence type="ECO:0000313" key="5">
    <source>
        <dbReference type="Proteomes" id="UP000315825"/>
    </source>
</evidence>
<dbReference type="InterPro" id="IPR036291">
    <property type="entry name" value="NAD(P)-bd_dom_sf"/>
</dbReference>
<reference evidence="4 5" key="1">
    <citation type="submission" date="2019-02" db="EMBL/GenBank/DDBJ databases">
        <title>Prokaryotic population dynamics and viral predation in marine succession experiment using metagenomics: the confinement effect.</title>
        <authorList>
            <person name="Haro-Moreno J.M."/>
            <person name="Rodriguez-Valera F."/>
            <person name="Lopez-Perez M."/>
        </authorList>
    </citation>
    <scope>NUCLEOTIDE SEQUENCE [LARGE SCALE GENOMIC DNA]</scope>
    <source>
        <strain evidence="4">MED-G159</strain>
    </source>
</reference>
<evidence type="ECO:0000259" key="2">
    <source>
        <dbReference type="Pfam" id="PF01370"/>
    </source>
</evidence>
<proteinExistence type="inferred from homology"/>
<dbReference type="Proteomes" id="UP000315825">
    <property type="component" value="Unassembled WGS sequence"/>
</dbReference>
<dbReference type="Gene3D" id="3.40.50.720">
    <property type="entry name" value="NAD(P)-binding Rossmann-like Domain"/>
    <property type="match status" value="1"/>
</dbReference>
<feature type="domain" description="DUF1731" evidence="3">
    <location>
        <begin position="250"/>
        <end position="294"/>
    </location>
</feature>
<dbReference type="EMBL" id="SHBE01000003">
    <property type="protein sequence ID" value="RZO26577.1"/>
    <property type="molecule type" value="Genomic_DNA"/>
</dbReference>
<comment type="caution">
    <text evidence="4">The sequence shown here is derived from an EMBL/GenBank/DDBJ whole genome shotgun (WGS) entry which is preliminary data.</text>
</comment>
<organism evidence="4 5">
    <name type="scientific">SAR86 cluster bacterium</name>
    <dbReference type="NCBI Taxonomy" id="2030880"/>
    <lineage>
        <taxon>Bacteria</taxon>
        <taxon>Pseudomonadati</taxon>
        <taxon>Pseudomonadota</taxon>
        <taxon>Gammaproteobacteria</taxon>
        <taxon>SAR86 cluster</taxon>
    </lineage>
</organism>
<dbReference type="NCBIfam" id="TIGR01777">
    <property type="entry name" value="yfcH"/>
    <property type="match status" value="1"/>
</dbReference>
<dbReference type="PANTHER" id="PTHR11092">
    <property type="entry name" value="SUGAR NUCLEOTIDE EPIMERASE RELATED"/>
    <property type="match status" value="1"/>
</dbReference>
<evidence type="ECO:0000256" key="1">
    <source>
        <dbReference type="ARBA" id="ARBA00009353"/>
    </source>
</evidence>
<feature type="domain" description="NAD-dependent epimerase/dehydratase" evidence="2">
    <location>
        <begin position="20"/>
        <end position="214"/>
    </location>
</feature>
<sequence>MFIYIILLYKDQREYKLKKIVIAGGSGYIGSSFQKKFKDKYQIKILTRSPKNIYDINELEDCDIIINLAGETIFPNRWTKSRKAKLHQSRYLYSKELLEAAEKFNVSHYLQASAISYYPPSITNTYSEDDVIKMSANFSSKLVHKWESSINFSTNKNYSLLRIGPVIGSKSNFVMPLFLQFNNFLGGNIGSGEQILSWIHIEDVIDSMEFIINRKIFGPVNLVSPNPVTNHEMSEMIARVLHRPNYLHLPEVFYKTLFGNASELLLEGQNVEPKKLLESGFNFKFSDFSKAFKDSI</sequence>